<dbReference type="GO" id="GO:0005524">
    <property type="term" value="F:ATP binding"/>
    <property type="evidence" value="ECO:0007669"/>
    <property type="project" value="UniProtKB-KW"/>
</dbReference>
<dbReference type="Pfam" id="PF02653">
    <property type="entry name" value="BPD_transp_2"/>
    <property type="match status" value="1"/>
</dbReference>
<dbReference type="Proteomes" id="UP000479756">
    <property type="component" value="Unassembled WGS sequence"/>
</dbReference>
<feature type="transmembrane region" description="Helical" evidence="10">
    <location>
        <begin position="6"/>
        <end position="22"/>
    </location>
</feature>
<keyword evidence="4 10" id="KW-0812">Transmembrane</keyword>
<accession>A0A7C9TR91</accession>
<organism evidence="12 13">
    <name type="scientific">Galbitalea soli</name>
    <dbReference type="NCBI Taxonomy" id="1268042"/>
    <lineage>
        <taxon>Bacteria</taxon>
        <taxon>Bacillati</taxon>
        <taxon>Actinomycetota</taxon>
        <taxon>Actinomycetes</taxon>
        <taxon>Micrococcales</taxon>
        <taxon>Microbacteriaceae</taxon>
        <taxon>Galbitalea</taxon>
    </lineage>
</organism>
<dbReference type="InterPro" id="IPR001851">
    <property type="entry name" value="ABC_transp_permease"/>
</dbReference>
<evidence type="ECO:0000259" key="11">
    <source>
        <dbReference type="PROSITE" id="PS50893"/>
    </source>
</evidence>
<sequence>MYLATAAVIGVFPILSVGLITGRAGIITLCQLSFTGIGAWSVAALNAAGYSLPIGLLILLGGLAAVPFGLLLGLASLRLRGINMGIVTLMFAAAAAAYFQLYPLPGLSAGKVVDRGAPFESDSAFFWLSLTVLALVVGVVSLVSRSRTGTSWLVVRTSERGAASLGLPTAVAKLTVFMVGAAVSGVGGALLIAQTGVVSGDSFGILPSIVVFTLAILFGARFIEGAILGALASVVVPQLLLAAGIPNDIGTLIFAVTALPALRTGYGMAEALRARLARRSNNNPAPDGRRESKRSISRDRSRWRQGTEPVHTDDRVLPTAVEATPALSILDLSVQYGSVRALDGVTISVPSRSVVAIVGPNGAGKSTLVDAVAGFLPGYTGEVRLNGTNLDGWQAHRRAQAGLRRTFQQVRATADLTVQQYLQLAAGRRLDRDEVDAVLDFVQGPTARSLIANVDVGSRRLIEIGGGLVSEPAVLLLDEPAAGLPSSESELLGERISLMPSVFKCSVVVIEHDMTLVHSVCDEVTVLNFGRVIATGSPKHALSDPLVVSAFLGAE</sequence>
<keyword evidence="8 10" id="KW-0472">Membrane</keyword>
<feature type="domain" description="ABC transporter" evidence="11">
    <location>
        <begin position="327"/>
        <end position="554"/>
    </location>
</feature>
<dbReference type="Gene3D" id="3.40.50.300">
    <property type="entry name" value="P-loop containing nucleotide triphosphate hydrolases"/>
    <property type="match status" value="1"/>
</dbReference>
<keyword evidence="2" id="KW-0813">Transport</keyword>
<comment type="subcellular location">
    <subcellularLocation>
        <location evidence="1">Cell membrane</location>
        <topology evidence="1">Multi-pass membrane protein</topology>
    </subcellularLocation>
</comment>
<keyword evidence="6 12" id="KW-0067">ATP-binding</keyword>
<dbReference type="GO" id="GO:0005886">
    <property type="term" value="C:plasma membrane"/>
    <property type="evidence" value="ECO:0007669"/>
    <property type="project" value="UniProtKB-SubCell"/>
</dbReference>
<feature type="transmembrane region" description="Helical" evidence="10">
    <location>
        <begin position="124"/>
        <end position="144"/>
    </location>
</feature>
<keyword evidence="7 10" id="KW-1133">Transmembrane helix</keyword>
<dbReference type="PANTHER" id="PTHR45772:SF1">
    <property type="entry name" value="ABC TRANSPORTER ATP-BINDING PROTEIN"/>
    <property type="match status" value="1"/>
</dbReference>
<dbReference type="Pfam" id="PF00005">
    <property type="entry name" value="ABC_tran"/>
    <property type="match status" value="1"/>
</dbReference>
<evidence type="ECO:0000313" key="13">
    <source>
        <dbReference type="Proteomes" id="UP000479756"/>
    </source>
</evidence>
<feature type="transmembrane region" description="Helical" evidence="10">
    <location>
        <begin position="203"/>
        <end position="220"/>
    </location>
</feature>
<dbReference type="InterPro" id="IPR043428">
    <property type="entry name" value="LivM-like"/>
</dbReference>
<evidence type="ECO:0000313" key="12">
    <source>
        <dbReference type="EMBL" id="NEM91104.1"/>
    </source>
</evidence>
<feature type="transmembrane region" description="Helical" evidence="10">
    <location>
        <begin position="54"/>
        <end position="75"/>
    </location>
</feature>
<dbReference type="InterPro" id="IPR003439">
    <property type="entry name" value="ABC_transporter-like_ATP-bd"/>
</dbReference>
<evidence type="ECO:0000256" key="7">
    <source>
        <dbReference type="ARBA" id="ARBA00022989"/>
    </source>
</evidence>
<evidence type="ECO:0000256" key="5">
    <source>
        <dbReference type="ARBA" id="ARBA00022741"/>
    </source>
</evidence>
<evidence type="ECO:0000256" key="1">
    <source>
        <dbReference type="ARBA" id="ARBA00004651"/>
    </source>
</evidence>
<evidence type="ECO:0000256" key="10">
    <source>
        <dbReference type="SAM" id="Phobius"/>
    </source>
</evidence>
<proteinExistence type="predicted"/>
<keyword evidence="5" id="KW-0547">Nucleotide-binding</keyword>
<gene>
    <name evidence="12" type="ORF">G3T37_07015</name>
</gene>
<feature type="transmembrane region" description="Helical" evidence="10">
    <location>
        <begin position="165"/>
        <end position="191"/>
    </location>
</feature>
<comment type="caution">
    <text evidence="12">The sequence shown here is derived from an EMBL/GenBank/DDBJ whole genome shotgun (WGS) entry which is preliminary data.</text>
</comment>
<dbReference type="SMART" id="SM00382">
    <property type="entry name" value="AAA"/>
    <property type="match status" value="1"/>
</dbReference>
<dbReference type="InterPro" id="IPR003593">
    <property type="entry name" value="AAA+_ATPase"/>
</dbReference>
<evidence type="ECO:0000256" key="8">
    <source>
        <dbReference type="ARBA" id="ARBA00023136"/>
    </source>
</evidence>
<protein>
    <submittedName>
        <fullName evidence="12">ATP-binding cassette domain-containing protein</fullName>
    </submittedName>
</protein>
<dbReference type="InterPro" id="IPR027417">
    <property type="entry name" value="P-loop_NTPase"/>
</dbReference>
<evidence type="ECO:0000256" key="4">
    <source>
        <dbReference type="ARBA" id="ARBA00022692"/>
    </source>
</evidence>
<feature type="region of interest" description="Disordered" evidence="9">
    <location>
        <begin position="277"/>
        <end position="317"/>
    </location>
</feature>
<dbReference type="PANTHER" id="PTHR45772">
    <property type="entry name" value="CONSERVED COMPONENT OF ABC TRANSPORTER FOR NATURAL AMINO ACIDS-RELATED"/>
    <property type="match status" value="1"/>
</dbReference>
<keyword evidence="13" id="KW-1185">Reference proteome</keyword>
<dbReference type="CDD" id="cd06581">
    <property type="entry name" value="TM_PBP1_LivM_like"/>
    <property type="match status" value="1"/>
</dbReference>
<name>A0A7C9TR91_9MICO</name>
<feature type="compositionally biased region" description="Basic and acidic residues" evidence="9">
    <location>
        <begin position="287"/>
        <end position="302"/>
    </location>
</feature>
<evidence type="ECO:0000256" key="3">
    <source>
        <dbReference type="ARBA" id="ARBA00022475"/>
    </source>
</evidence>
<dbReference type="InterPro" id="IPR051120">
    <property type="entry name" value="ABC_AA/LPS_Transport"/>
</dbReference>
<dbReference type="SUPFAM" id="SSF52540">
    <property type="entry name" value="P-loop containing nucleoside triphosphate hydrolases"/>
    <property type="match status" value="1"/>
</dbReference>
<dbReference type="EMBL" id="JAAGWZ010000002">
    <property type="protein sequence ID" value="NEM91104.1"/>
    <property type="molecule type" value="Genomic_DNA"/>
</dbReference>
<dbReference type="AlphaFoldDB" id="A0A7C9TR91"/>
<reference evidence="12 13" key="1">
    <citation type="journal article" date="2014" name="Int. J. Syst. Evol. Microbiol.">
        <title>Description of Galbitalea soli gen. nov., sp. nov., and Frondihabitans sucicola sp. nov.</title>
        <authorList>
            <person name="Kim S.J."/>
            <person name="Lim J.M."/>
            <person name="Ahn J.H."/>
            <person name="Weon H.Y."/>
            <person name="Hamada M."/>
            <person name="Suzuki K."/>
            <person name="Ahn T.Y."/>
            <person name="Kwon S.W."/>
        </authorList>
    </citation>
    <scope>NUCLEOTIDE SEQUENCE [LARGE SCALE GENOMIC DNA]</scope>
    <source>
        <strain evidence="12 13">NBRC 108727</strain>
    </source>
</reference>
<evidence type="ECO:0000256" key="9">
    <source>
        <dbReference type="SAM" id="MobiDB-lite"/>
    </source>
</evidence>
<dbReference type="GO" id="GO:0015658">
    <property type="term" value="F:branched-chain amino acid transmembrane transporter activity"/>
    <property type="evidence" value="ECO:0007669"/>
    <property type="project" value="InterPro"/>
</dbReference>
<evidence type="ECO:0000256" key="6">
    <source>
        <dbReference type="ARBA" id="ARBA00022840"/>
    </source>
</evidence>
<feature type="transmembrane region" description="Helical" evidence="10">
    <location>
        <begin position="227"/>
        <end position="245"/>
    </location>
</feature>
<evidence type="ECO:0000256" key="2">
    <source>
        <dbReference type="ARBA" id="ARBA00022448"/>
    </source>
</evidence>
<keyword evidence="3" id="KW-1003">Cell membrane</keyword>
<feature type="transmembrane region" description="Helical" evidence="10">
    <location>
        <begin position="82"/>
        <end position="104"/>
    </location>
</feature>
<dbReference type="PROSITE" id="PS50893">
    <property type="entry name" value="ABC_TRANSPORTER_2"/>
    <property type="match status" value="1"/>
</dbReference>
<dbReference type="GO" id="GO:0016887">
    <property type="term" value="F:ATP hydrolysis activity"/>
    <property type="evidence" value="ECO:0007669"/>
    <property type="project" value="InterPro"/>
</dbReference>